<name>A0ABN8IFV2_9NEOP</name>
<dbReference type="Proteomes" id="UP000837857">
    <property type="component" value="Chromosome 23"/>
</dbReference>
<feature type="region of interest" description="Disordered" evidence="1">
    <location>
        <begin position="465"/>
        <end position="497"/>
    </location>
</feature>
<keyword evidence="3" id="KW-1185">Reference proteome</keyword>
<feature type="compositionally biased region" description="Basic residues" evidence="1">
    <location>
        <begin position="698"/>
        <end position="719"/>
    </location>
</feature>
<feature type="compositionally biased region" description="Basic and acidic residues" evidence="1">
    <location>
        <begin position="394"/>
        <end position="404"/>
    </location>
</feature>
<accession>A0ABN8IFV2</accession>
<reference evidence="2" key="1">
    <citation type="submission" date="2022-03" db="EMBL/GenBank/DDBJ databases">
        <authorList>
            <person name="Martin H S."/>
        </authorList>
    </citation>
    <scope>NUCLEOTIDE SEQUENCE</scope>
</reference>
<feature type="region of interest" description="Disordered" evidence="1">
    <location>
        <begin position="372"/>
        <end position="436"/>
    </location>
</feature>
<feature type="region of interest" description="Disordered" evidence="1">
    <location>
        <begin position="607"/>
        <end position="748"/>
    </location>
</feature>
<gene>
    <name evidence="2" type="ORF">IPOD504_LOCUS9751</name>
</gene>
<sequence>MYIHEIKNPALNSEKDKALTKVAQEVGVLPDIQFMENMCIQLRHVLFNKFERLVQLCKTRRWPPEYALVLVPAWLRSVEPKLRLLPRVIKATSCIEPTNTGEWELTALLLRNAVAVTGAGGPMFDKAVVGDLSERLNMDAVVLLHLWSRTCLNTRRSLLAKTEAGPKLVIDWAVADFLLLHDESFKLVDKGTLSKSKQLPMLEELYKVVKAKGVEKAIRERNHSDLMEAWMNAFVSYPYSQGNTSLMYIQRLWYELKLLARTQVRPHWSGNRYIPGICSLLTAIVASFEYIVLEPFPLWSELVASGLVVQFKTDDVETSYVAKGVREDGPLKPVDATKEVTCGDDNYALSVDILNSIDPTRIKYSLVFDSDSEETIPENSPEHPTGDDGSVINESKEPKDESSADKSSNIAHEAAKMRDNSHELEKDQVGGSNKDLKLDVTNGVALAKDAKLLMVATVPLVRCDHGPSMHERARSRRKKSEGQAKGKRPQRALRSGRDRLLGRCRPLAVRLVRLPPDAGRPVRTAKRVELPDIEQVRRVNSTMLTAEVAPVAGKPVNKKLRREQTTLLDEGPQCQVRSGRGAKSSAGHKYPTLDEELGMLWSFIQEGDKSASEGDPASSSAMHEEPKNGVVCGIETPRMKPDAPTAGGEDLQGHAAPATGDNETGIQISDVRHVGTGPPKPTLNNNVPDSDEGGRSLLARRAKPRKPRVARAPPKRRGQRGGAEAPPGGEGAARRRKRRPEQEPGADGRLFASAYEEWLFMRNPALKYFQLPNVRPADVRRPQEPREPRRATTARILSSAQIVKVFVHPTLPPAGRSAATPNPRGQAPPALVALASLDAHPGTPRLRVATLHATDGERLHPCRDTNCGGALLHEWAAVLPHHESVIVSRFL</sequence>
<evidence type="ECO:0000256" key="1">
    <source>
        <dbReference type="SAM" id="MobiDB-lite"/>
    </source>
</evidence>
<feature type="compositionally biased region" description="Basic and acidic residues" evidence="1">
    <location>
        <begin position="413"/>
        <end position="436"/>
    </location>
</feature>
<protein>
    <submittedName>
        <fullName evidence="2">Uncharacterized protein</fullName>
    </submittedName>
</protein>
<proteinExistence type="predicted"/>
<organism evidence="2 3">
    <name type="scientific">Iphiclides podalirius</name>
    <name type="common">scarce swallowtail</name>
    <dbReference type="NCBI Taxonomy" id="110791"/>
    <lineage>
        <taxon>Eukaryota</taxon>
        <taxon>Metazoa</taxon>
        <taxon>Ecdysozoa</taxon>
        <taxon>Arthropoda</taxon>
        <taxon>Hexapoda</taxon>
        <taxon>Insecta</taxon>
        <taxon>Pterygota</taxon>
        <taxon>Neoptera</taxon>
        <taxon>Endopterygota</taxon>
        <taxon>Lepidoptera</taxon>
        <taxon>Glossata</taxon>
        <taxon>Ditrysia</taxon>
        <taxon>Papilionoidea</taxon>
        <taxon>Papilionidae</taxon>
        <taxon>Papilioninae</taxon>
        <taxon>Iphiclides</taxon>
    </lineage>
</organism>
<evidence type="ECO:0000313" key="2">
    <source>
        <dbReference type="EMBL" id="CAH2056553.1"/>
    </source>
</evidence>
<feature type="compositionally biased region" description="Basic residues" evidence="1">
    <location>
        <begin position="473"/>
        <end position="491"/>
    </location>
</feature>
<feature type="non-terminal residue" evidence="2">
    <location>
        <position position="1"/>
    </location>
</feature>
<dbReference type="EMBL" id="OW152835">
    <property type="protein sequence ID" value="CAH2056553.1"/>
    <property type="molecule type" value="Genomic_DNA"/>
</dbReference>
<evidence type="ECO:0000313" key="3">
    <source>
        <dbReference type="Proteomes" id="UP000837857"/>
    </source>
</evidence>